<protein>
    <recommendedName>
        <fullName evidence="3">NAD-dependent epimerase/dehydratase domain-containing protein</fullName>
    </recommendedName>
</protein>
<feature type="domain" description="NAD-dependent epimerase/dehydratase" evidence="3">
    <location>
        <begin position="6"/>
        <end position="255"/>
    </location>
</feature>
<dbReference type="GO" id="GO:0016616">
    <property type="term" value="F:oxidoreductase activity, acting on the CH-OH group of donors, NAD or NADP as acceptor"/>
    <property type="evidence" value="ECO:0007669"/>
    <property type="project" value="TreeGrafter"/>
</dbReference>
<dbReference type="Pfam" id="PF01370">
    <property type="entry name" value="Epimerase"/>
    <property type="match status" value="1"/>
</dbReference>
<comment type="similarity">
    <text evidence="2">Belongs to the NAD(P)-dependent epimerase/dehydratase family. Dihydroflavonol-4-reductase subfamily.</text>
</comment>
<accession>A0A8H7W3P1</accession>
<keyword evidence="1" id="KW-0560">Oxidoreductase</keyword>
<proteinExistence type="inferred from homology"/>
<dbReference type="SUPFAM" id="SSF51735">
    <property type="entry name" value="NAD(P)-binding Rossmann-fold domains"/>
    <property type="match status" value="1"/>
</dbReference>
<dbReference type="AlphaFoldDB" id="A0A8H7W3P1"/>
<reference evidence="4" key="1">
    <citation type="submission" date="2021-02" db="EMBL/GenBank/DDBJ databases">
        <title>Genome sequence Cadophora malorum strain M34.</title>
        <authorList>
            <person name="Stefanovic E."/>
            <person name="Vu D."/>
            <person name="Scully C."/>
            <person name="Dijksterhuis J."/>
            <person name="Roader J."/>
            <person name="Houbraken J."/>
        </authorList>
    </citation>
    <scope>NUCLEOTIDE SEQUENCE</scope>
    <source>
        <strain evidence="4">M34</strain>
    </source>
</reference>
<dbReference type="Proteomes" id="UP000664132">
    <property type="component" value="Unassembled WGS sequence"/>
</dbReference>
<evidence type="ECO:0000256" key="1">
    <source>
        <dbReference type="ARBA" id="ARBA00023002"/>
    </source>
</evidence>
<dbReference type="OrthoDB" id="2735536at2759"/>
<name>A0A8H7W3P1_9HELO</name>
<sequence length="345" mass="36401">MAGELIFITGATGFVGFAVLAKALQAGYKVRISVRKAAQIEIIKSHVLIAPYVEKGVVEFAVVPDITVKGAFDEALKDVVGVLHIASPLPAATEDPEKDIILPAINGTTSILNSALSHPTIKRIVITSSVVGIMDGPALMVGDSTTTYTPQTRRSPLPTAPWGGPAEAYFNSKALSLNATDEFLATQSPHFTIVNIMPGFVIGRSELITKSEDILKSTNAVPLAAVLGVKGDKKPAMITHIDDVARIHVAALDTAKVPGNRGFLLQSGDGGKIVFDDALEVAKEKFADAVEEGILPLGGTTGDAYQIVDSRETDEVFGGLKSYKEAVESVLGQFVELKRAELAKA</sequence>
<dbReference type="Gene3D" id="3.40.50.720">
    <property type="entry name" value="NAD(P)-binding Rossmann-like Domain"/>
    <property type="match status" value="1"/>
</dbReference>
<dbReference type="PANTHER" id="PTHR10366">
    <property type="entry name" value="NAD DEPENDENT EPIMERASE/DEHYDRATASE"/>
    <property type="match status" value="1"/>
</dbReference>
<dbReference type="EMBL" id="JAFJYH010000200">
    <property type="protein sequence ID" value="KAG4416020.1"/>
    <property type="molecule type" value="Genomic_DNA"/>
</dbReference>
<dbReference type="InterPro" id="IPR050425">
    <property type="entry name" value="NAD(P)_dehydrat-like"/>
</dbReference>
<evidence type="ECO:0000259" key="3">
    <source>
        <dbReference type="Pfam" id="PF01370"/>
    </source>
</evidence>
<keyword evidence="5" id="KW-1185">Reference proteome</keyword>
<evidence type="ECO:0000313" key="5">
    <source>
        <dbReference type="Proteomes" id="UP000664132"/>
    </source>
</evidence>
<comment type="caution">
    <text evidence="4">The sequence shown here is derived from an EMBL/GenBank/DDBJ whole genome shotgun (WGS) entry which is preliminary data.</text>
</comment>
<organism evidence="4 5">
    <name type="scientific">Cadophora malorum</name>
    <dbReference type="NCBI Taxonomy" id="108018"/>
    <lineage>
        <taxon>Eukaryota</taxon>
        <taxon>Fungi</taxon>
        <taxon>Dikarya</taxon>
        <taxon>Ascomycota</taxon>
        <taxon>Pezizomycotina</taxon>
        <taxon>Leotiomycetes</taxon>
        <taxon>Helotiales</taxon>
        <taxon>Ploettnerulaceae</taxon>
        <taxon>Cadophora</taxon>
    </lineage>
</organism>
<evidence type="ECO:0000256" key="2">
    <source>
        <dbReference type="ARBA" id="ARBA00023445"/>
    </source>
</evidence>
<dbReference type="PANTHER" id="PTHR10366:SF812">
    <property type="entry name" value="VPS9 DOMAIN-CONTAINING PROTEIN"/>
    <property type="match status" value="1"/>
</dbReference>
<dbReference type="InterPro" id="IPR001509">
    <property type="entry name" value="Epimerase_deHydtase"/>
</dbReference>
<dbReference type="InterPro" id="IPR036291">
    <property type="entry name" value="NAD(P)-bd_dom_sf"/>
</dbReference>
<gene>
    <name evidence="4" type="ORF">IFR04_010845</name>
</gene>
<evidence type="ECO:0000313" key="4">
    <source>
        <dbReference type="EMBL" id="KAG4416020.1"/>
    </source>
</evidence>